<dbReference type="PROSITE" id="PS50263">
    <property type="entry name" value="CN_HYDROLASE"/>
    <property type="match status" value="1"/>
</dbReference>
<name>A0A6P2CC54_9NOCA</name>
<dbReference type="GO" id="GO:0050126">
    <property type="term" value="F:N-carbamoylputrescine amidase activity"/>
    <property type="evidence" value="ECO:0007669"/>
    <property type="project" value="TreeGrafter"/>
</dbReference>
<dbReference type="Gene3D" id="3.60.110.10">
    <property type="entry name" value="Carbon-nitrogen hydrolase"/>
    <property type="match status" value="1"/>
</dbReference>
<evidence type="ECO:0000256" key="2">
    <source>
        <dbReference type="ARBA" id="ARBA00022801"/>
    </source>
</evidence>
<sequence>MHLTVAALQTPGTPGDVTANLAELDEAAARAVAGGAGLLVTPELFVTGYDIGDAVRELASPSTIDAAAVIAQRHGIAIVLGAPEQSGDLLYNTAFFIDDTGDIIARHRKSHLFGELDQRYFTAGDRAATLVDHRGVRIALMICYDVEFPENVRAAAAAGAHLVAVPTAQMTPFEYVAEHVVRTRAWENQVYLAYVNHDGHEGDTEYVGRSSIVGPDAGVLDSAVHGRALLTAVVDTEVVAEAQQRNPYLLDRRPDLPVA</sequence>
<dbReference type="SUPFAM" id="SSF56317">
    <property type="entry name" value="Carbon-nitrogen hydrolase"/>
    <property type="match status" value="1"/>
</dbReference>
<evidence type="ECO:0000256" key="1">
    <source>
        <dbReference type="ARBA" id="ARBA00010613"/>
    </source>
</evidence>
<evidence type="ECO:0000313" key="5">
    <source>
        <dbReference type="Proteomes" id="UP000471120"/>
    </source>
</evidence>
<dbReference type="PANTHER" id="PTHR43674">
    <property type="entry name" value="NITRILASE C965.09-RELATED"/>
    <property type="match status" value="1"/>
</dbReference>
<evidence type="ECO:0000259" key="3">
    <source>
        <dbReference type="PROSITE" id="PS50263"/>
    </source>
</evidence>
<evidence type="ECO:0000313" key="4">
    <source>
        <dbReference type="EMBL" id="TXG90339.1"/>
    </source>
</evidence>
<comment type="similarity">
    <text evidence="1">Belongs to the carbon-nitrogen hydrolase superfamily. NIT1/NIT2 family.</text>
</comment>
<reference evidence="4 5" key="1">
    <citation type="submission" date="2018-07" db="EMBL/GenBank/DDBJ databases">
        <title>Genome sequence of Rhodococcus rhodnii ATCC 35071 from Rhodnius prolixus.</title>
        <authorList>
            <person name="Patel V."/>
            <person name="Vogel K.J."/>
        </authorList>
    </citation>
    <scope>NUCLEOTIDE SEQUENCE [LARGE SCALE GENOMIC DNA]</scope>
    <source>
        <strain evidence="4 5">ATCC 35071</strain>
    </source>
</reference>
<dbReference type="Pfam" id="PF00795">
    <property type="entry name" value="CN_hydrolase"/>
    <property type="match status" value="1"/>
</dbReference>
<dbReference type="InterPro" id="IPR050345">
    <property type="entry name" value="Aliph_Amidase/BUP"/>
</dbReference>
<feature type="domain" description="CN hydrolase" evidence="3">
    <location>
        <begin position="3"/>
        <end position="236"/>
    </location>
</feature>
<dbReference type="InterPro" id="IPR003010">
    <property type="entry name" value="C-N_Hydrolase"/>
</dbReference>
<dbReference type="PANTHER" id="PTHR43674:SF2">
    <property type="entry name" value="BETA-UREIDOPROPIONASE"/>
    <property type="match status" value="1"/>
</dbReference>
<dbReference type="InterPro" id="IPR044083">
    <property type="entry name" value="RamA-like"/>
</dbReference>
<dbReference type="PROSITE" id="PS01227">
    <property type="entry name" value="UPF0012"/>
    <property type="match status" value="1"/>
</dbReference>
<comment type="caution">
    <text evidence="4">The sequence shown here is derived from an EMBL/GenBank/DDBJ whole genome shotgun (WGS) entry which is preliminary data.</text>
</comment>
<dbReference type="Proteomes" id="UP000471120">
    <property type="component" value="Unassembled WGS sequence"/>
</dbReference>
<dbReference type="EMBL" id="QRCM01000001">
    <property type="protein sequence ID" value="TXG90339.1"/>
    <property type="molecule type" value="Genomic_DNA"/>
</dbReference>
<keyword evidence="2" id="KW-0378">Hydrolase</keyword>
<accession>A0A6P2CC54</accession>
<dbReference type="GO" id="GO:0033388">
    <property type="term" value="P:putrescine biosynthetic process from arginine"/>
    <property type="evidence" value="ECO:0007669"/>
    <property type="project" value="TreeGrafter"/>
</dbReference>
<dbReference type="InterPro" id="IPR036526">
    <property type="entry name" value="C-N_Hydrolase_sf"/>
</dbReference>
<dbReference type="InterPro" id="IPR001110">
    <property type="entry name" value="UPF0012_CS"/>
</dbReference>
<gene>
    <name evidence="4" type="ORF">DW322_09010</name>
</gene>
<dbReference type="CDD" id="cd07576">
    <property type="entry name" value="R-amidase_like"/>
    <property type="match status" value="1"/>
</dbReference>
<proteinExistence type="inferred from homology"/>
<dbReference type="AlphaFoldDB" id="A0A6P2CC54"/>
<organism evidence="4 5">
    <name type="scientific">Rhodococcus rhodnii</name>
    <dbReference type="NCBI Taxonomy" id="38312"/>
    <lineage>
        <taxon>Bacteria</taxon>
        <taxon>Bacillati</taxon>
        <taxon>Actinomycetota</taxon>
        <taxon>Actinomycetes</taxon>
        <taxon>Mycobacteriales</taxon>
        <taxon>Nocardiaceae</taxon>
        <taxon>Rhodococcus</taxon>
    </lineage>
</organism>
<protein>
    <submittedName>
        <fullName evidence="4">Nitrilase</fullName>
    </submittedName>
</protein>
<dbReference type="RefSeq" id="WP_010837205.1">
    <property type="nucleotide sequence ID" value="NZ_QRCM01000001.1"/>
</dbReference>